<gene>
    <name evidence="2" type="ORF">I3517_16400</name>
</gene>
<name>A0A8I1D926_RHOER</name>
<dbReference type="AlphaFoldDB" id="A0A8I1D926"/>
<reference evidence="2 3" key="1">
    <citation type="submission" date="2020-12" db="EMBL/GenBank/DDBJ databases">
        <title>Draft genome sequence of furan degrading bacterial strain FUR100.</title>
        <authorList>
            <person name="Woiski C."/>
        </authorList>
    </citation>
    <scope>NUCLEOTIDE SEQUENCE [LARGE SCALE GENOMIC DNA]</scope>
    <source>
        <strain evidence="2 3">FUR100</strain>
    </source>
</reference>
<sequence>MTAIHTGPRVVDVEGEFFVRLDPNALDIGANVRDLVDLSATPDFVESISEHGVLEAISAVQLADGQIVVRDGQRRTLAAREAGITSIPVIVRTDTTSDEPERNIERITAQMEANDQRLALTPGQRAAAAAELLDLGLSVTKVSKKVREDKMWVEHAGKIGKSAAARNAVDGEQLDFEQAAILAEFAGDEDAEQQLLDCNWYEFRAVAEELRAERIERAAFEEAAKPYQVKGFTALAQHPGYGTVLTMGDVRSPDGRAVTIEDVEASAAHWSVVLSQTECVFDKATGEPVDEDEVDWYTRENPSADADEDYRHFNTVRVEMAWSPEYLCNDPEAAGLQLSPVMAAVRAGSGPDELTGGALDSEDEAERQRLAKLAEAKRTELERAEKDRRERKMVRVLNVKAEAATIVRREFLRKLFAAKTPPKEAAAYVATTLAADMHLLTEYRANAVYKELFGTKDSYVSGYVSDQVAKSSAGRAQVLTLALVLGAQESRLEKDAWRSKPRNSDSYLAFLEEQGHTLTPVEEIIRGGKLPEQVAELDE</sequence>
<accession>A0A8I1D926</accession>
<protein>
    <submittedName>
        <fullName evidence="2">ParB N-terminal domain-containing protein</fullName>
    </submittedName>
</protein>
<comment type="caution">
    <text evidence="2">The sequence shown here is derived from an EMBL/GenBank/DDBJ whole genome shotgun (WGS) entry which is preliminary data.</text>
</comment>
<dbReference type="SUPFAM" id="SSF110849">
    <property type="entry name" value="ParB/Sulfiredoxin"/>
    <property type="match status" value="1"/>
</dbReference>
<organism evidence="2 3">
    <name type="scientific">Rhodococcus erythropolis</name>
    <name type="common">Arthrobacter picolinophilus</name>
    <dbReference type="NCBI Taxonomy" id="1833"/>
    <lineage>
        <taxon>Bacteria</taxon>
        <taxon>Bacillati</taxon>
        <taxon>Actinomycetota</taxon>
        <taxon>Actinomycetes</taxon>
        <taxon>Mycobacteriales</taxon>
        <taxon>Nocardiaceae</taxon>
        <taxon>Rhodococcus</taxon>
        <taxon>Rhodococcus erythropolis group</taxon>
    </lineage>
</organism>
<feature type="domain" description="ParB-like N-terminal" evidence="1">
    <location>
        <begin position="19"/>
        <end position="115"/>
    </location>
</feature>
<dbReference type="Pfam" id="PF02195">
    <property type="entry name" value="ParB_N"/>
    <property type="match status" value="1"/>
</dbReference>
<dbReference type="SUPFAM" id="SSF109709">
    <property type="entry name" value="KorB DNA-binding domain-like"/>
    <property type="match status" value="1"/>
</dbReference>
<evidence type="ECO:0000313" key="2">
    <source>
        <dbReference type="EMBL" id="MBH5144198.1"/>
    </source>
</evidence>
<dbReference type="GO" id="GO:0005694">
    <property type="term" value="C:chromosome"/>
    <property type="evidence" value="ECO:0007669"/>
    <property type="project" value="TreeGrafter"/>
</dbReference>
<dbReference type="Gene3D" id="3.90.1530.30">
    <property type="match status" value="1"/>
</dbReference>
<dbReference type="RefSeq" id="WP_149357613.1">
    <property type="nucleotide sequence ID" value="NZ_JAECSB010000057.1"/>
</dbReference>
<dbReference type="PANTHER" id="PTHR33375">
    <property type="entry name" value="CHROMOSOME-PARTITIONING PROTEIN PARB-RELATED"/>
    <property type="match status" value="1"/>
</dbReference>
<evidence type="ECO:0000259" key="1">
    <source>
        <dbReference type="SMART" id="SM00470"/>
    </source>
</evidence>
<evidence type="ECO:0000313" key="3">
    <source>
        <dbReference type="Proteomes" id="UP000627573"/>
    </source>
</evidence>
<dbReference type="SMART" id="SM00470">
    <property type="entry name" value="ParB"/>
    <property type="match status" value="1"/>
</dbReference>
<dbReference type="EMBL" id="JAECSB010000057">
    <property type="protein sequence ID" value="MBH5144198.1"/>
    <property type="molecule type" value="Genomic_DNA"/>
</dbReference>
<keyword evidence="3" id="KW-1185">Reference proteome</keyword>
<dbReference type="InterPro" id="IPR036086">
    <property type="entry name" value="ParB/Sulfiredoxin_sf"/>
</dbReference>
<dbReference type="InterPro" id="IPR003115">
    <property type="entry name" value="ParB_N"/>
</dbReference>
<dbReference type="GO" id="GO:0007059">
    <property type="term" value="P:chromosome segregation"/>
    <property type="evidence" value="ECO:0007669"/>
    <property type="project" value="TreeGrafter"/>
</dbReference>
<dbReference type="CDD" id="cd16387">
    <property type="entry name" value="ParB_N_Srx"/>
    <property type="match status" value="1"/>
</dbReference>
<dbReference type="GO" id="GO:0045881">
    <property type="term" value="P:positive regulation of sporulation resulting in formation of a cellular spore"/>
    <property type="evidence" value="ECO:0007669"/>
    <property type="project" value="TreeGrafter"/>
</dbReference>
<dbReference type="Gene3D" id="1.10.10.2830">
    <property type="match status" value="1"/>
</dbReference>
<dbReference type="Proteomes" id="UP000627573">
    <property type="component" value="Unassembled WGS sequence"/>
</dbReference>
<proteinExistence type="predicted"/>
<dbReference type="InterPro" id="IPR050336">
    <property type="entry name" value="Chromosome_partition/occlusion"/>
</dbReference>
<dbReference type="PANTHER" id="PTHR33375:SF1">
    <property type="entry name" value="CHROMOSOME-PARTITIONING PROTEIN PARB-RELATED"/>
    <property type="match status" value="1"/>
</dbReference>